<comment type="caution">
    <text evidence="2">The sequence shown here is derived from an EMBL/GenBank/DDBJ whole genome shotgun (WGS) entry which is preliminary data.</text>
</comment>
<evidence type="ECO:0000256" key="1">
    <source>
        <dbReference type="SAM" id="Phobius"/>
    </source>
</evidence>
<feature type="transmembrane region" description="Helical" evidence="1">
    <location>
        <begin position="33"/>
        <end position="51"/>
    </location>
</feature>
<feature type="transmembrane region" description="Helical" evidence="1">
    <location>
        <begin position="84"/>
        <end position="104"/>
    </location>
</feature>
<dbReference type="EMBL" id="JASKHM010000009">
    <property type="protein sequence ID" value="MEQ4483903.1"/>
    <property type="molecule type" value="Genomic_DNA"/>
</dbReference>
<reference evidence="2 3" key="1">
    <citation type="journal article" date="2023" name="Genome Announc.">
        <title>Pan-Genome Analyses of the Genus Cohnella and Proposal of the Novel Species Cohnella silvisoli sp. nov., Isolated from Forest Soil.</title>
        <authorList>
            <person name="Wang C."/>
            <person name="Mao L."/>
            <person name="Bao G."/>
            <person name="Zhu H."/>
        </authorList>
    </citation>
    <scope>NUCLEOTIDE SEQUENCE [LARGE SCALE GENOMIC DNA]</scope>
    <source>
        <strain evidence="2 3">NL03-T5-1</strain>
    </source>
</reference>
<feature type="transmembrane region" description="Helical" evidence="1">
    <location>
        <begin position="6"/>
        <end position="26"/>
    </location>
</feature>
<evidence type="ECO:0000313" key="3">
    <source>
        <dbReference type="Proteomes" id="UP001493487"/>
    </source>
</evidence>
<gene>
    <name evidence="2" type="ORF">QJS35_16015</name>
</gene>
<name>A0ABV1KV16_9BACL</name>
<organism evidence="2 3">
    <name type="scientific">Cohnella silvisoli</name>
    <dbReference type="NCBI Taxonomy" id="2873699"/>
    <lineage>
        <taxon>Bacteria</taxon>
        <taxon>Bacillati</taxon>
        <taxon>Bacillota</taxon>
        <taxon>Bacilli</taxon>
        <taxon>Bacillales</taxon>
        <taxon>Paenibacillaceae</taxon>
        <taxon>Cohnella</taxon>
    </lineage>
</organism>
<keyword evidence="3" id="KW-1185">Reference proteome</keyword>
<evidence type="ECO:0000313" key="2">
    <source>
        <dbReference type="EMBL" id="MEQ4483903.1"/>
    </source>
</evidence>
<keyword evidence="1" id="KW-1133">Transmembrane helix</keyword>
<feature type="transmembrane region" description="Helical" evidence="1">
    <location>
        <begin position="162"/>
        <end position="180"/>
    </location>
</feature>
<accession>A0ABV1KV16</accession>
<protein>
    <recommendedName>
        <fullName evidence="4">DUF1275 domain-containing protein</fullName>
    </recommendedName>
</protein>
<feature type="transmembrane region" description="Helical" evidence="1">
    <location>
        <begin position="186"/>
        <end position="202"/>
    </location>
</feature>
<feature type="transmembrane region" description="Helical" evidence="1">
    <location>
        <begin position="57"/>
        <end position="77"/>
    </location>
</feature>
<feature type="transmembrane region" description="Helical" evidence="1">
    <location>
        <begin position="124"/>
        <end position="141"/>
    </location>
</feature>
<keyword evidence="1" id="KW-0812">Transmembrane</keyword>
<keyword evidence="1" id="KW-0472">Membrane</keyword>
<dbReference type="RefSeq" id="WP_232186289.1">
    <property type="nucleotide sequence ID" value="NZ_JAIOAP010000008.1"/>
</dbReference>
<dbReference type="Proteomes" id="UP001493487">
    <property type="component" value="Unassembled WGS sequence"/>
</dbReference>
<proteinExistence type="predicted"/>
<evidence type="ECO:0008006" key="4">
    <source>
        <dbReference type="Google" id="ProtNLM"/>
    </source>
</evidence>
<sequence length="208" mass="23692">MADFLGYMFFSLLEGISVYALMFYIFRIDFMKYIGKFVIVISIINLQSYFIREDLSLQSIAPIINLVITIFFLLIFIRLPLIGAVLMTITGYLAFIALQTLIIISSDGYLSLSESQSFVWKGYLVQSLTGFIGFGIGWLLYKFGVGFSYEFEKYRYEWERGAIVAAGTVFLVALGLMMYFKAVFTNLLILLLALLISLIYSIKKDASE</sequence>